<dbReference type="EMBL" id="LNRQ01000009">
    <property type="protein sequence ID" value="KZM81846.1"/>
    <property type="molecule type" value="Genomic_DNA"/>
</dbReference>
<dbReference type="Gramene" id="KZM81846">
    <property type="protein sequence ID" value="KZM81846"/>
    <property type="gene ID" value="DCAR_029459"/>
</dbReference>
<name>A0A175YDY2_DAUCS</name>
<protein>
    <submittedName>
        <fullName evidence="1">Uncharacterized protein</fullName>
    </submittedName>
</protein>
<organism evidence="1">
    <name type="scientific">Daucus carota subsp. sativus</name>
    <name type="common">Carrot</name>
    <dbReference type="NCBI Taxonomy" id="79200"/>
    <lineage>
        <taxon>Eukaryota</taxon>
        <taxon>Viridiplantae</taxon>
        <taxon>Streptophyta</taxon>
        <taxon>Embryophyta</taxon>
        <taxon>Tracheophyta</taxon>
        <taxon>Spermatophyta</taxon>
        <taxon>Magnoliopsida</taxon>
        <taxon>eudicotyledons</taxon>
        <taxon>Gunneridae</taxon>
        <taxon>Pentapetalae</taxon>
        <taxon>asterids</taxon>
        <taxon>campanulids</taxon>
        <taxon>Apiales</taxon>
        <taxon>Apiaceae</taxon>
        <taxon>Apioideae</taxon>
        <taxon>Scandiceae</taxon>
        <taxon>Daucinae</taxon>
        <taxon>Daucus</taxon>
        <taxon>Daucus sect. Daucus</taxon>
    </lineage>
</organism>
<reference evidence="2" key="2">
    <citation type="submission" date="2022-03" db="EMBL/GenBank/DDBJ databases">
        <title>Draft title - Genomic analysis of global carrot germplasm unveils the trajectory of domestication and the origin of high carotenoid orange carrot.</title>
        <authorList>
            <person name="Iorizzo M."/>
            <person name="Ellison S."/>
            <person name="Senalik D."/>
            <person name="Macko-Podgorni A."/>
            <person name="Grzebelus D."/>
            <person name="Bostan H."/>
            <person name="Rolling W."/>
            <person name="Curaba J."/>
            <person name="Simon P."/>
        </authorList>
    </citation>
    <scope>NUCLEOTIDE SEQUENCE</scope>
    <source>
        <tissue evidence="2">Leaf</tissue>
    </source>
</reference>
<dbReference type="EMBL" id="CP093351">
    <property type="protein sequence ID" value="WOH14413.1"/>
    <property type="molecule type" value="Genomic_DNA"/>
</dbReference>
<evidence type="ECO:0000313" key="3">
    <source>
        <dbReference type="Proteomes" id="UP000077755"/>
    </source>
</evidence>
<sequence>MYVVCVAALEKLLNNCAGKYAARDEASLCTLNGLLSRMGTLNEKFQNCAPSSLFWHTQLRIKVGKFWDMYVYQNGEQSGSRLEFFDNAGRYLTWLTA</sequence>
<gene>
    <name evidence="1" type="ORF">DCAR_029459</name>
    <name evidence="2" type="ORF">DCAR_0933932</name>
</gene>
<dbReference type="Proteomes" id="UP000077755">
    <property type="component" value="Chromosome 9"/>
</dbReference>
<accession>A0A175YDY2</accession>
<dbReference type="AlphaFoldDB" id="A0A175YDY2"/>
<evidence type="ECO:0000313" key="1">
    <source>
        <dbReference type="EMBL" id="KZM81846.1"/>
    </source>
</evidence>
<evidence type="ECO:0000313" key="2">
    <source>
        <dbReference type="EMBL" id="WOH14413.1"/>
    </source>
</evidence>
<proteinExistence type="predicted"/>
<keyword evidence="3" id="KW-1185">Reference proteome</keyword>
<reference evidence="1" key="1">
    <citation type="journal article" date="2016" name="Nat. Genet.">
        <title>A high-quality carrot genome assembly provides new insights into carotenoid accumulation and asterid genome evolution.</title>
        <authorList>
            <person name="Iorizzo M."/>
            <person name="Ellison S."/>
            <person name="Senalik D."/>
            <person name="Zeng P."/>
            <person name="Satapoomin P."/>
            <person name="Huang J."/>
            <person name="Bowman M."/>
            <person name="Iovene M."/>
            <person name="Sanseverino W."/>
            <person name="Cavagnaro P."/>
            <person name="Yildiz M."/>
            <person name="Macko-Podgorni A."/>
            <person name="Moranska E."/>
            <person name="Grzebelus E."/>
            <person name="Grzebelus D."/>
            <person name="Ashrafi H."/>
            <person name="Zheng Z."/>
            <person name="Cheng S."/>
            <person name="Spooner D."/>
            <person name="Van Deynze A."/>
            <person name="Simon P."/>
        </authorList>
    </citation>
    <scope>NUCLEOTIDE SEQUENCE [LARGE SCALE GENOMIC DNA]</scope>
    <source>
        <tissue evidence="1">Leaf</tissue>
    </source>
</reference>